<dbReference type="Pfam" id="PF11951">
    <property type="entry name" value="Fungal_trans_2"/>
    <property type="match status" value="1"/>
</dbReference>
<keyword evidence="6" id="KW-1185">Reference proteome</keyword>
<dbReference type="Gene3D" id="4.10.240.10">
    <property type="entry name" value="Zn(2)-C6 fungal-type DNA-binding domain"/>
    <property type="match status" value="1"/>
</dbReference>
<dbReference type="GO" id="GO:0005634">
    <property type="term" value="C:nucleus"/>
    <property type="evidence" value="ECO:0007669"/>
    <property type="project" value="UniProtKB-SubCell"/>
</dbReference>
<feature type="compositionally biased region" description="Low complexity" evidence="3">
    <location>
        <begin position="9"/>
        <end position="31"/>
    </location>
</feature>
<organism evidence="5 6">
    <name type="scientific">Metarhizium anisopliae (strain ARSEF 549)</name>
    <dbReference type="NCBI Taxonomy" id="3151832"/>
    <lineage>
        <taxon>Eukaryota</taxon>
        <taxon>Fungi</taxon>
        <taxon>Dikarya</taxon>
        <taxon>Ascomycota</taxon>
        <taxon>Pezizomycotina</taxon>
        <taxon>Sordariomycetes</taxon>
        <taxon>Hypocreomycetidae</taxon>
        <taxon>Hypocreales</taxon>
        <taxon>Clavicipitaceae</taxon>
        <taxon>Metarhizium</taxon>
    </lineage>
</organism>
<dbReference type="OrthoDB" id="4356994at2759"/>
<evidence type="ECO:0000256" key="3">
    <source>
        <dbReference type="SAM" id="MobiDB-lite"/>
    </source>
</evidence>
<comment type="subcellular location">
    <subcellularLocation>
        <location evidence="1">Nucleus</location>
    </subcellularLocation>
</comment>
<feature type="non-terminal residue" evidence="5">
    <location>
        <position position="1"/>
    </location>
</feature>
<evidence type="ECO:0000256" key="1">
    <source>
        <dbReference type="ARBA" id="ARBA00004123"/>
    </source>
</evidence>
<evidence type="ECO:0000256" key="2">
    <source>
        <dbReference type="ARBA" id="ARBA00023242"/>
    </source>
</evidence>
<feature type="domain" description="Zn(2)-C6 fungal-type" evidence="4">
    <location>
        <begin position="32"/>
        <end position="62"/>
    </location>
</feature>
<dbReference type="PANTHER" id="PTHR37534">
    <property type="entry name" value="TRANSCRIPTIONAL ACTIVATOR PROTEIN UGA3"/>
    <property type="match status" value="1"/>
</dbReference>
<dbReference type="GO" id="GO:0008270">
    <property type="term" value="F:zinc ion binding"/>
    <property type="evidence" value="ECO:0007669"/>
    <property type="project" value="InterPro"/>
</dbReference>
<dbReference type="InterPro" id="IPR021858">
    <property type="entry name" value="Fun_TF"/>
</dbReference>
<proteinExistence type="predicted"/>
<dbReference type="VEuPathDB" id="FungiDB:MAN_05555"/>
<dbReference type="AlphaFoldDB" id="A0A0B4FJ71"/>
<dbReference type="PROSITE" id="PS00463">
    <property type="entry name" value="ZN2_CY6_FUNGAL_1"/>
    <property type="match status" value="1"/>
</dbReference>
<dbReference type="Pfam" id="PF00172">
    <property type="entry name" value="Zn_clus"/>
    <property type="match status" value="1"/>
</dbReference>
<accession>A0A0B4FJ71</accession>
<dbReference type="HOGENOM" id="CLU_018449_1_1_1"/>
<dbReference type="Proteomes" id="UP000031186">
    <property type="component" value="Unassembled WGS sequence"/>
</dbReference>
<dbReference type="SMART" id="SM00066">
    <property type="entry name" value="GAL4"/>
    <property type="match status" value="1"/>
</dbReference>
<dbReference type="GO" id="GO:0000976">
    <property type="term" value="F:transcription cis-regulatory region binding"/>
    <property type="evidence" value="ECO:0007669"/>
    <property type="project" value="TreeGrafter"/>
</dbReference>
<feature type="region of interest" description="Disordered" evidence="3">
    <location>
        <begin position="1"/>
        <end position="31"/>
    </location>
</feature>
<reference evidence="5 6" key="1">
    <citation type="journal article" date="2014" name="Proc. Natl. Acad. Sci. U.S.A.">
        <title>Trajectory and genomic determinants of fungal-pathogen speciation and host adaptation.</title>
        <authorList>
            <person name="Hu X."/>
            <person name="Xiao G."/>
            <person name="Zheng P."/>
            <person name="Shang Y."/>
            <person name="Su Y."/>
            <person name="Zhang X."/>
            <person name="Liu X."/>
            <person name="Zhan S."/>
            <person name="St Leger R.J."/>
            <person name="Wang C."/>
        </authorList>
    </citation>
    <scope>NUCLEOTIDE SEQUENCE [LARGE SCALE GENOMIC DNA]</scope>
    <source>
        <strain evidence="5 6">ARSEF 549</strain>
    </source>
</reference>
<dbReference type="InterPro" id="IPR001138">
    <property type="entry name" value="Zn2Cys6_DnaBD"/>
</dbReference>
<keyword evidence="2" id="KW-0539">Nucleus</keyword>
<name>A0A0B4FJ71_METAF</name>
<dbReference type="PROSITE" id="PS50048">
    <property type="entry name" value="ZN2_CY6_FUNGAL_2"/>
    <property type="match status" value="1"/>
</dbReference>
<dbReference type="CDD" id="cd00067">
    <property type="entry name" value="GAL4"/>
    <property type="match status" value="1"/>
</dbReference>
<dbReference type="EMBL" id="AZNF01000006">
    <property type="protein sequence ID" value="KID65896.1"/>
    <property type="molecule type" value="Genomic_DNA"/>
</dbReference>
<gene>
    <name evidence="5" type="ORF">MAN_05555</name>
</gene>
<protein>
    <submittedName>
        <fullName evidence="5">C6 zinc finger domain protein</fullName>
    </submittedName>
</protein>
<dbReference type="GO" id="GO:0045944">
    <property type="term" value="P:positive regulation of transcription by RNA polymerase II"/>
    <property type="evidence" value="ECO:0007669"/>
    <property type="project" value="TreeGrafter"/>
</dbReference>
<dbReference type="SUPFAM" id="SSF57701">
    <property type="entry name" value="Zn2/Cys6 DNA-binding domain"/>
    <property type="match status" value="1"/>
</dbReference>
<comment type="caution">
    <text evidence="5">The sequence shown here is derived from an EMBL/GenBank/DDBJ whole genome shotgun (WGS) entry which is preliminary data.</text>
</comment>
<evidence type="ECO:0000313" key="5">
    <source>
        <dbReference type="EMBL" id="KID65896.1"/>
    </source>
</evidence>
<dbReference type="GO" id="GO:0000981">
    <property type="term" value="F:DNA-binding transcription factor activity, RNA polymerase II-specific"/>
    <property type="evidence" value="ECO:0007669"/>
    <property type="project" value="InterPro"/>
</dbReference>
<dbReference type="PANTHER" id="PTHR37534:SF49">
    <property type="entry name" value="LYSINE BIOSYNTHESIS REGULATORY PROTEIN LYS14"/>
    <property type="match status" value="1"/>
</dbReference>
<evidence type="ECO:0000313" key="6">
    <source>
        <dbReference type="Proteomes" id="UP000031186"/>
    </source>
</evidence>
<sequence length="571" mass="63382">MATKVQTAPSRLSSSPEYKSKSSRNSPRSRNGCWTCRTKKVKCDEVRPKCCRCLRLKLLCDYSPRMKQSTANRLLSDNSRAVTRLSQNPPCAPKLPIPMSELANSASSIDLTSADHEAIRYYRTTFARLHHTKNPDYGLYAVIFSIAEREPIVMRVVLALGGQELEFRKRRSEEKLAGTCTVTPLHHYAAALRMLAEAVDGSPGPDGRQLDLDAILAAIFLMLWYEQKFGDASCRGFANHLAGAARVVEHRCRNDVFKRALQEPMRQEKKLALVRMGGDARDRENILSQFSARMLSHLCIYDSMAAGYGLGGRLVETLSQALAFSNSTSLYADKVDSLHGFSYGLYRVVWAQDYPQEEMLDDLENRTIYCLASSVVQLRFMISRLESLESLGVGAAGACLAEIEAVYEATHDKFEEIFGIADALSPSFDSANRLVANIRQIVPQYYGTKIQLARAVRKLGLPSKLPTEDFVGLVMSLCTQALRHNGNDAMLSVANALFMAAIETSDASRRDWFTARFQALCAYGCNYARAHRLLVRASAARSRSGIAGPLGEEEVSAAMYSENGDVERFVI</sequence>
<evidence type="ECO:0000259" key="4">
    <source>
        <dbReference type="PROSITE" id="PS50048"/>
    </source>
</evidence>
<dbReference type="InterPro" id="IPR036864">
    <property type="entry name" value="Zn2-C6_fun-type_DNA-bd_sf"/>
</dbReference>